<dbReference type="PANTHER" id="PTHR43280:SF28">
    <property type="entry name" value="HTH-TYPE TRANSCRIPTIONAL ACTIVATOR RHAS"/>
    <property type="match status" value="1"/>
</dbReference>
<name>A0ABW1V201_9BACL</name>
<dbReference type="Gene3D" id="1.10.10.60">
    <property type="entry name" value="Homeodomain-like"/>
    <property type="match status" value="2"/>
</dbReference>
<feature type="domain" description="HTH araC/xylS-type" evidence="4">
    <location>
        <begin position="188"/>
        <end position="286"/>
    </location>
</feature>
<dbReference type="InterPro" id="IPR014710">
    <property type="entry name" value="RmlC-like_jellyroll"/>
</dbReference>
<keyword evidence="1" id="KW-0805">Transcription regulation</keyword>
<dbReference type="InterPro" id="IPR003313">
    <property type="entry name" value="AraC-bd"/>
</dbReference>
<dbReference type="SUPFAM" id="SSF51215">
    <property type="entry name" value="Regulatory protein AraC"/>
    <property type="match status" value="1"/>
</dbReference>
<evidence type="ECO:0000313" key="5">
    <source>
        <dbReference type="EMBL" id="MFC6331876.1"/>
    </source>
</evidence>
<dbReference type="SMART" id="SM00342">
    <property type="entry name" value="HTH_ARAC"/>
    <property type="match status" value="1"/>
</dbReference>
<dbReference type="InterPro" id="IPR018062">
    <property type="entry name" value="HTH_AraC-typ_CS"/>
</dbReference>
<reference evidence="6" key="1">
    <citation type="journal article" date="2019" name="Int. J. Syst. Evol. Microbiol.">
        <title>The Global Catalogue of Microorganisms (GCM) 10K type strain sequencing project: providing services to taxonomists for standard genome sequencing and annotation.</title>
        <authorList>
            <consortium name="The Broad Institute Genomics Platform"/>
            <consortium name="The Broad Institute Genome Sequencing Center for Infectious Disease"/>
            <person name="Wu L."/>
            <person name="Ma J."/>
        </authorList>
    </citation>
    <scope>NUCLEOTIDE SEQUENCE [LARGE SCALE GENOMIC DNA]</scope>
    <source>
        <strain evidence="6">PCU 280</strain>
    </source>
</reference>
<dbReference type="PANTHER" id="PTHR43280">
    <property type="entry name" value="ARAC-FAMILY TRANSCRIPTIONAL REGULATOR"/>
    <property type="match status" value="1"/>
</dbReference>
<dbReference type="Gene3D" id="2.60.120.10">
    <property type="entry name" value="Jelly Rolls"/>
    <property type="match status" value="1"/>
</dbReference>
<keyword evidence="3" id="KW-0804">Transcription</keyword>
<gene>
    <name evidence="5" type="ORF">ACFP56_04510</name>
</gene>
<dbReference type="InterPro" id="IPR009057">
    <property type="entry name" value="Homeodomain-like_sf"/>
</dbReference>
<organism evidence="5 6">
    <name type="scientific">Paenibacillus septentrionalis</name>
    <dbReference type="NCBI Taxonomy" id="429342"/>
    <lineage>
        <taxon>Bacteria</taxon>
        <taxon>Bacillati</taxon>
        <taxon>Bacillota</taxon>
        <taxon>Bacilli</taxon>
        <taxon>Bacillales</taxon>
        <taxon>Paenibacillaceae</taxon>
        <taxon>Paenibacillus</taxon>
    </lineage>
</organism>
<evidence type="ECO:0000259" key="4">
    <source>
        <dbReference type="PROSITE" id="PS01124"/>
    </source>
</evidence>
<dbReference type="RefSeq" id="WP_379231557.1">
    <property type="nucleotide sequence ID" value="NZ_JBHSTE010000001.1"/>
</dbReference>
<evidence type="ECO:0000256" key="1">
    <source>
        <dbReference type="ARBA" id="ARBA00023015"/>
    </source>
</evidence>
<dbReference type="SUPFAM" id="SSF46689">
    <property type="entry name" value="Homeodomain-like"/>
    <property type="match status" value="2"/>
</dbReference>
<dbReference type="EMBL" id="JBHSTE010000001">
    <property type="protein sequence ID" value="MFC6331876.1"/>
    <property type="molecule type" value="Genomic_DNA"/>
</dbReference>
<protein>
    <submittedName>
        <fullName evidence="5">Helix-turn-helix domain-containing protein</fullName>
    </submittedName>
</protein>
<keyword evidence="2" id="KW-0238">DNA-binding</keyword>
<evidence type="ECO:0000256" key="2">
    <source>
        <dbReference type="ARBA" id="ARBA00023125"/>
    </source>
</evidence>
<keyword evidence="6" id="KW-1185">Reference proteome</keyword>
<proteinExistence type="predicted"/>
<dbReference type="PRINTS" id="PR00032">
    <property type="entry name" value="HTHARAC"/>
</dbReference>
<dbReference type="PROSITE" id="PS00041">
    <property type="entry name" value="HTH_ARAC_FAMILY_1"/>
    <property type="match status" value="1"/>
</dbReference>
<comment type="caution">
    <text evidence="5">The sequence shown here is derived from an EMBL/GenBank/DDBJ whole genome shotgun (WGS) entry which is preliminary data.</text>
</comment>
<dbReference type="PROSITE" id="PS01124">
    <property type="entry name" value="HTH_ARAC_FAMILY_2"/>
    <property type="match status" value="1"/>
</dbReference>
<dbReference type="InterPro" id="IPR037923">
    <property type="entry name" value="HTH-like"/>
</dbReference>
<dbReference type="Proteomes" id="UP001596233">
    <property type="component" value="Unassembled WGS sequence"/>
</dbReference>
<evidence type="ECO:0000256" key="3">
    <source>
        <dbReference type="ARBA" id="ARBA00023163"/>
    </source>
</evidence>
<dbReference type="InterPro" id="IPR020449">
    <property type="entry name" value="Tscrpt_reg_AraC-type_HTH"/>
</dbReference>
<dbReference type="Pfam" id="PF12833">
    <property type="entry name" value="HTH_18"/>
    <property type="match status" value="1"/>
</dbReference>
<dbReference type="InterPro" id="IPR018060">
    <property type="entry name" value="HTH_AraC"/>
</dbReference>
<dbReference type="Pfam" id="PF02311">
    <property type="entry name" value="AraC_binding"/>
    <property type="match status" value="1"/>
</dbReference>
<sequence length="290" mass="33843">MNPYRKTFTFDANFPFEYVYHDVRSAQTELPNHVHDWYELVYIHKGRGTFFIDHSFYAAEAGDIFLIPGNTIHRSFPLEEDPKRSSAFYFSAAFVHDTAIGDAFHYLQPFETAKQKQAFRLHVPDQYRVQITDLIEQVHQEFTEAKLGYRQAVRLHIQHMLLLLSRHAVETWGTQQRHAIPTMPHWIEHVLLHIDSHLEEELGLSTLARHAAVTPAHFSRIFKRLTGMNVTDYVTAKRVMRAKELLQRADLSMLEIAEGCGFGSMTHFHRKFKALTGMTPAQYKRNDRSY</sequence>
<evidence type="ECO:0000313" key="6">
    <source>
        <dbReference type="Proteomes" id="UP001596233"/>
    </source>
</evidence>
<accession>A0ABW1V201</accession>